<dbReference type="STRING" id="1742359.GCA_001439625_01379"/>
<dbReference type="Pfam" id="PF00383">
    <property type="entry name" value="dCMP_cyt_deam_1"/>
    <property type="match status" value="1"/>
</dbReference>
<dbReference type="Proteomes" id="UP000321555">
    <property type="component" value="Chromosome"/>
</dbReference>
<dbReference type="KEGG" id="bda:FSZ17_12440"/>
<dbReference type="RefSeq" id="WP_057776427.1">
    <property type="nucleotide sequence ID" value="NZ_CP042593.1"/>
</dbReference>
<evidence type="ECO:0000256" key="1">
    <source>
        <dbReference type="ARBA" id="ARBA00022723"/>
    </source>
</evidence>
<protein>
    <submittedName>
        <fullName evidence="5">Nucleoside deaminase</fullName>
    </submittedName>
</protein>
<keyword evidence="2" id="KW-0862">Zinc</keyword>
<dbReference type="InterPro" id="IPR016193">
    <property type="entry name" value="Cytidine_deaminase-like"/>
</dbReference>
<dbReference type="GO" id="GO:0047974">
    <property type="term" value="F:guanosine deaminase activity"/>
    <property type="evidence" value="ECO:0007669"/>
    <property type="project" value="TreeGrafter"/>
</dbReference>
<dbReference type="CDD" id="cd01285">
    <property type="entry name" value="nucleoside_deaminase"/>
    <property type="match status" value="1"/>
</dbReference>
<dbReference type="GO" id="GO:0002100">
    <property type="term" value="P:tRNA wobble adenosine to inosine editing"/>
    <property type="evidence" value="ECO:0007669"/>
    <property type="project" value="InterPro"/>
</dbReference>
<dbReference type="InterPro" id="IPR002125">
    <property type="entry name" value="CMP_dCMP_dom"/>
</dbReference>
<keyword evidence="1" id="KW-0479">Metal-binding</keyword>
<proteinExistence type="predicted"/>
<dbReference type="GO" id="GO:0006152">
    <property type="term" value="P:purine nucleoside catabolic process"/>
    <property type="evidence" value="ECO:0007669"/>
    <property type="project" value="TreeGrafter"/>
</dbReference>
<dbReference type="InterPro" id="IPR016192">
    <property type="entry name" value="APOBEC/CMP_deaminase_Zn-bd"/>
</dbReference>
<dbReference type="Gene3D" id="3.40.140.10">
    <property type="entry name" value="Cytidine Deaminase, domain 2"/>
    <property type="match status" value="1"/>
</dbReference>
<name>A0A5B8Z535_CYTDA</name>
<evidence type="ECO:0000313" key="6">
    <source>
        <dbReference type="Proteomes" id="UP000321555"/>
    </source>
</evidence>
<dbReference type="PANTHER" id="PTHR11079">
    <property type="entry name" value="CYTOSINE DEAMINASE FAMILY MEMBER"/>
    <property type="match status" value="1"/>
</dbReference>
<organism evidence="5 6">
    <name type="scientific">Cytobacillus dafuensis</name>
    <name type="common">Bacillus dafuensis</name>
    <dbReference type="NCBI Taxonomy" id="1742359"/>
    <lineage>
        <taxon>Bacteria</taxon>
        <taxon>Bacillati</taxon>
        <taxon>Bacillota</taxon>
        <taxon>Bacilli</taxon>
        <taxon>Bacillales</taxon>
        <taxon>Bacillaceae</taxon>
        <taxon>Cytobacillus</taxon>
    </lineage>
</organism>
<dbReference type="PANTHER" id="PTHR11079:SF161">
    <property type="entry name" value="CMP_DCMP-TYPE DEAMINASE DOMAIN-CONTAINING PROTEIN"/>
    <property type="match status" value="1"/>
</dbReference>
<dbReference type="PROSITE" id="PS00903">
    <property type="entry name" value="CYT_DCMP_DEAMINASES_1"/>
    <property type="match status" value="1"/>
</dbReference>
<dbReference type="GO" id="GO:0008270">
    <property type="term" value="F:zinc ion binding"/>
    <property type="evidence" value="ECO:0007669"/>
    <property type="project" value="InterPro"/>
</dbReference>
<dbReference type="AlphaFoldDB" id="A0A5B8Z535"/>
<dbReference type="EMBL" id="CP042593">
    <property type="protein sequence ID" value="QED47987.1"/>
    <property type="molecule type" value="Genomic_DNA"/>
</dbReference>
<dbReference type="PROSITE" id="PS51747">
    <property type="entry name" value="CYT_DCMP_DEAMINASES_2"/>
    <property type="match status" value="1"/>
</dbReference>
<evidence type="ECO:0000313" key="5">
    <source>
        <dbReference type="EMBL" id="QED47987.1"/>
    </source>
</evidence>
<evidence type="ECO:0000256" key="3">
    <source>
        <dbReference type="SAM" id="MobiDB-lite"/>
    </source>
</evidence>
<dbReference type="OrthoDB" id="9802676at2"/>
<gene>
    <name evidence="5" type="ORF">FSZ17_12440</name>
</gene>
<dbReference type="GO" id="GO:0052717">
    <property type="term" value="F:tRNA-specific adenosine-34 deaminase activity"/>
    <property type="evidence" value="ECO:0007669"/>
    <property type="project" value="UniProtKB-EC"/>
</dbReference>
<accession>A0A5B8Z535</accession>
<sequence>MDQFMKKAIQLAVENVEQGGQPFGAVLVRNGEVIAEGVNELHIRFDVSGHAELLAIRRAQEMLQTLDLGDCTMYASGEPCAMCLTAMYFAGIKKVYFSATVDDAEKVGLGLSKMIYLDLTKERHDRKIDMIHMPNNQTQPDPMKNWKEKGRN</sequence>
<reference evidence="6" key="1">
    <citation type="submission" date="2019-08" db="EMBL/GenBank/DDBJ databases">
        <authorList>
            <person name="Zheng X."/>
        </authorList>
    </citation>
    <scope>NUCLEOTIDE SEQUENCE [LARGE SCALE GENOMIC DNA]</scope>
    <source>
        <strain evidence="6">FJAT-25496</strain>
    </source>
</reference>
<evidence type="ECO:0000259" key="4">
    <source>
        <dbReference type="PROSITE" id="PS51747"/>
    </source>
</evidence>
<feature type="region of interest" description="Disordered" evidence="3">
    <location>
        <begin position="132"/>
        <end position="152"/>
    </location>
</feature>
<dbReference type="SUPFAM" id="SSF53927">
    <property type="entry name" value="Cytidine deaminase-like"/>
    <property type="match status" value="1"/>
</dbReference>
<keyword evidence="6" id="KW-1185">Reference proteome</keyword>
<evidence type="ECO:0000256" key="2">
    <source>
        <dbReference type="ARBA" id="ARBA00022833"/>
    </source>
</evidence>
<feature type="domain" description="CMP/dCMP-type deaminase" evidence="4">
    <location>
        <begin position="1"/>
        <end position="122"/>
    </location>
</feature>